<comment type="caution">
    <text evidence="1">The sequence shown here is derived from an EMBL/GenBank/DDBJ whole genome shotgun (WGS) entry which is preliminary data.</text>
</comment>
<accession>A0A9Q0E317</accession>
<protein>
    <submittedName>
        <fullName evidence="1">Uncharacterized protein</fullName>
    </submittedName>
</protein>
<gene>
    <name evidence="1" type="ORF">NHX12_003552</name>
</gene>
<keyword evidence="2" id="KW-1185">Reference proteome</keyword>
<sequence>MKCMDEVCLLRNGEGAGKAATLYSQWIPVGAAAPACSLAVLVERGVPPRRPSVCCGVRLPHVPHRPQLLSVECGGCCCPCLGYGSARGPVALGPARRLPA</sequence>
<reference evidence="1" key="1">
    <citation type="submission" date="2022-07" db="EMBL/GenBank/DDBJ databases">
        <title>Chromosome-level genome of Muraenolepis orangiensis.</title>
        <authorList>
            <person name="Kim J."/>
        </authorList>
    </citation>
    <scope>NUCLEOTIDE SEQUENCE</scope>
    <source>
        <strain evidence="1">KU_S4_2022</strain>
        <tissue evidence="1">Muscle</tissue>
    </source>
</reference>
<organism evidence="1 2">
    <name type="scientific">Muraenolepis orangiensis</name>
    <name type="common">Patagonian moray cod</name>
    <dbReference type="NCBI Taxonomy" id="630683"/>
    <lineage>
        <taxon>Eukaryota</taxon>
        <taxon>Metazoa</taxon>
        <taxon>Chordata</taxon>
        <taxon>Craniata</taxon>
        <taxon>Vertebrata</taxon>
        <taxon>Euteleostomi</taxon>
        <taxon>Actinopterygii</taxon>
        <taxon>Neopterygii</taxon>
        <taxon>Teleostei</taxon>
        <taxon>Neoteleostei</taxon>
        <taxon>Acanthomorphata</taxon>
        <taxon>Zeiogadaria</taxon>
        <taxon>Gadariae</taxon>
        <taxon>Gadiformes</taxon>
        <taxon>Muraenolepidoidei</taxon>
        <taxon>Muraenolepididae</taxon>
        <taxon>Muraenolepis</taxon>
    </lineage>
</organism>
<name>A0A9Q0E317_9TELE</name>
<dbReference type="AlphaFoldDB" id="A0A9Q0E317"/>
<dbReference type="Proteomes" id="UP001148018">
    <property type="component" value="Unassembled WGS sequence"/>
</dbReference>
<proteinExistence type="predicted"/>
<dbReference type="EMBL" id="JANIIK010000110">
    <property type="protein sequence ID" value="KAJ3597152.1"/>
    <property type="molecule type" value="Genomic_DNA"/>
</dbReference>
<evidence type="ECO:0000313" key="1">
    <source>
        <dbReference type="EMBL" id="KAJ3597152.1"/>
    </source>
</evidence>
<evidence type="ECO:0000313" key="2">
    <source>
        <dbReference type="Proteomes" id="UP001148018"/>
    </source>
</evidence>